<keyword evidence="2" id="KW-0472">Membrane</keyword>
<feature type="domain" description="Beta-lactamase-related" evidence="3">
    <location>
        <begin position="23"/>
        <end position="333"/>
    </location>
</feature>
<keyword evidence="5" id="KW-1185">Reference proteome</keyword>
<name>A0ABS0T203_9CAUL</name>
<evidence type="ECO:0000313" key="5">
    <source>
        <dbReference type="Proteomes" id="UP000639859"/>
    </source>
</evidence>
<proteinExistence type="predicted"/>
<dbReference type="Pfam" id="PF00144">
    <property type="entry name" value="Beta-lactamase"/>
    <property type="match status" value="1"/>
</dbReference>
<dbReference type="InterPro" id="IPR012338">
    <property type="entry name" value="Beta-lactam/transpept-like"/>
</dbReference>
<dbReference type="Gene3D" id="3.40.710.10">
    <property type="entry name" value="DD-peptidase/beta-lactamase superfamily"/>
    <property type="match status" value="1"/>
</dbReference>
<protein>
    <submittedName>
        <fullName evidence="4">Beta-lactamase family protein</fullName>
    </submittedName>
</protein>
<comment type="caution">
    <text evidence="4">The sequence shown here is derived from an EMBL/GenBank/DDBJ whole genome shotgun (WGS) entry which is preliminary data.</text>
</comment>
<evidence type="ECO:0000313" key="4">
    <source>
        <dbReference type="EMBL" id="MBI1685900.1"/>
    </source>
</evidence>
<dbReference type="PANTHER" id="PTHR46825:SF11">
    <property type="entry name" value="PENICILLIN-BINDING PROTEIN 4"/>
    <property type="match status" value="1"/>
</dbReference>
<dbReference type="EMBL" id="JADWOX010000016">
    <property type="protein sequence ID" value="MBI1685900.1"/>
    <property type="molecule type" value="Genomic_DNA"/>
</dbReference>
<evidence type="ECO:0000259" key="3">
    <source>
        <dbReference type="Pfam" id="PF00144"/>
    </source>
</evidence>
<dbReference type="SUPFAM" id="SSF56601">
    <property type="entry name" value="beta-lactamase/transpeptidase-like"/>
    <property type="match status" value="1"/>
</dbReference>
<accession>A0ABS0T203</accession>
<dbReference type="InterPro" id="IPR001466">
    <property type="entry name" value="Beta-lactam-related"/>
</dbReference>
<evidence type="ECO:0000256" key="2">
    <source>
        <dbReference type="ARBA" id="ARBA00023136"/>
    </source>
</evidence>
<gene>
    <name evidence="4" type="ORF">I4Q42_19705</name>
</gene>
<comment type="subcellular location">
    <subcellularLocation>
        <location evidence="1">Membrane</location>
    </subcellularLocation>
</comment>
<dbReference type="PANTHER" id="PTHR46825">
    <property type="entry name" value="D-ALANYL-D-ALANINE-CARBOXYPEPTIDASE/ENDOPEPTIDASE AMPH"/>
    <property type="match status" value="1"/>
</dbReference>
<reference evidence="4 5" key="1">
    <citation type="submission" date="2020-11" db="EMBL/GenBank/DDBJ databases">
        <title>genome sequence of strain KACC 18849.</title>
        <authorList>
            <person name="Gao J."/>
            <person name="Zhang X."/>
        </authorList>
    </citation>
    <scope>NUCLEOTIDE SEQUENCE [LARGE SCALE GENOMIC DNA]</scope>
    <source>
        <strain evidence="4 5">KACC 18849</strain>
    </source>
</reference>
<evidence type="ECO:0000256" key="1">
    <source>
        <dbReference type="ARBA" id="ARBA00004370"/>
    </source>
</evidence>
<sequence length="356" mass="38649">MAAALTSSPASAKDATGFPSRADAILRTHLAADDFSGVVLIASHGRPLLRRAYGLANRELNAPITPETVFRVGSTSKPFTAVAILQLVESGKIRLDDPIGSYLDAVPAAWSAVTVRQLLNHTSGIHDYVQVNGFIRGPARLDLTPPQLADLVRDMPLDFPPGTRFNYSNTGYALLGMIIERVSKESYPDYVRDHLLRPLGLTHTAYDDSQDIVPGRASGYWFVDGQPRNARVMTPATAYAAGGLHSTVDDLFRWSQALYGNKILKPSSLAQMFADEDHRGYGLGSFVETRHGHRLWDHGGNLPGWAAAFEYYPDDDFLVIVLTNIEGGGAEHIAAELAGSYFGWAPDPTPRAPAAH</sequence>
<dbReference type="InterPro" id="IPR050491">
    <property type="entry name" value="AmpC-like"/>
</dbReference>
<dbReference type="RefSeq" id="WP_198577799.1">
    <property type="nucleotide sequence ID" value="NZ_JADWOX010000016.1"/>
</dbReference>
<dbReference type="Proteomes" id="UP000639859">
    <property type="component" value="Unassembled WGS sequence"/>
</dbReference>
<organism evidence="4 5">
    <name type="scientific">Caulobacter hibisci</name>
    <dbReference type="NCBI Taxonomy" id="2035993"/>
    <lineage>
        <taxon>Bacteria</taxon>
        <taxon>Pseudomonadati</taxon>
        <taxon>Pseudomonadota</taxon>
        <taxon>Alphaproteobacteria</taxon>
        <taxon>Caulobacterales</taxon>
        <taxon>Caulobacteraceae</taxon>
        <taxon>Caulobacter</taxon>
    </lineage>
</organism>